<dbReference type="InterPro" id="IPR009017">
    <property type="entry name" value="GFP"/>
</dbReference>
<feature type="domain" description="Helicase C-terminal" evidence="12">
    <location>
        <begin position="121"/>
        <end position="198"/>
    </location>
</feature>
<protein>
    <recommendedName>
        <fullName evidence="10">DNA 3'-5' helicase</fullName>
        <ecNumber evidence="10">5.6.2.4</ecNumber>
    </recommendedName>
    <alternativeName>
        <fullName evidence="11">DNA 3'-5' helicase BLM</fullName>
    </alternativeName>
</protein>
<dbReference type="EC" id="5.6.2.4" evidence="10"/>
<name>A0A7U3V4M7_ACRTE</name>
<dbReference type="PANTHER" id="PTHR13710">
    <property type="entry name" value="DNA HELICASE RECQ FAMILY MEMBER"/>
    <property type="match status" value="1"/>
</dbReference>
<dbReference type="EMBL" id="LC519776">
    <property type="protein sequence ID" value="BBV24632.1"/>
    <property type="molecule type" value="mRNA"/>
</dbReference>
<comment type="similarity">
    <text evidence="2">Belongs to the GFP family.</text>
</comment>
<evidence type="ECO:0000256" key="6">
    <source>
        <dbReference type="ARBA" id="ARBA00023235"/>
    </source>
</evidence>
<reference evidence="13" key="1">
    <citation type="journal article" date="2021" name="G3 (Bethesda)">
        <title>Color morphs of the coral, Acropora tenuis, show different responses to environmental stress and different expression profiles of fluorescent-protein genes.</title>
        <authorList>
            <person name="Satoh N."/>
            <person name="Kinjo K."/>
            <person name="Shintaku K."/>
            <person name="Kezuka D."/>
            <person name="Ishimori H."/>
            <person name="Yokokura A."/>
            <person name="Hagiwara K."/>
            <person name="Hisata K."/>
            <person name="Kawamitsu M."/>
            <person name="Koizumi K."/>
            <person name="Shinzato C."/>
            <person name="Zayasu Y."/>
        </authorList>
    </citation>
    <scope>NUCLEOTIDE SEQUENCE</scope>
    <source>
        <strain evidence="13">S0152_g9_t1</strain>
    </source>
</reference>
<evidence type="ECO:0000259" key="12">
    <source>
        <dbReference type="SMART" id="SM00490"/>
    </source>
</evidence>
<dbReference type="PANTHER" id="PTHR13710:SF153">
    <property type="entry name" value="RECQ-LIKE DNA HELICASE BLM"/>
    <property type="match status" value="1"/>
</dbReference>
<dbReference type="GO" id="GO:0003677">
    <property type="term" value="F:DNA binding"/>
    <property type="evidence" value="ECO:0007669"/>
    <property type="project" value="UniProtKB-KW"/>
</dbReference>
<dbReference type="GO" id="GO:0009378">
    <property type="term" value="F:four-way junction helicase activity"/>
    <property type="evidence" value="ECO:0007669"/>
    <property type="project" value="TreeGrafter"/>
</dbReference>
<evidence type="ECO:0000256" key="2">
    <source>
        <dbReference type="ARBA" id="ARBA00008949"/>
    </source>
</evidence>
<dbReference type="Gene3D" id="2.40.155.10">
    <property type="entry name" value="Green fluorescent protein"/>
    <property type="match status" value="1"/>
</dbReference>
<keyword evidence="3" id="KW-0157">Chromophore</keyword>
<evidence type="ECO:0000256" key="10">
    <source>
        <dbReference type="ARBA" id="ARBA00034808"/>
    </source>
</evidence>
<comment type="catalytic activity">
    <reaction evidence="9">
        <text>Couples ATP hydrolysis with the unwinding of duplex DNA by translocating in the 3'-5' direction.</text>
        <dbReference type="EC" id="5.6.2.4"/>
    </reaction>
</comment>
<evidence type="ECO:0000256" key="8">
    <source>
        <dbReference type="ARBA" id="ARBA00023262"/>
    </source>
</evidence>
<dbReference type="Pfam" id="PF01353">
    <property type="entry name" value="GFP"/>
    <property type="match status" value="1"/>
</dbReference>
<dbReference type="SMART" id="SM00490">
    <property type="entry name" value="HELICc"/>
    <property type="match status" value="1"/>
</dbReference>
<dbReference type="GO" id="GO:0005634">
    <property type="term" value="C:nucleus"/>
    <property type="evidence" value="ECO:0007669"/>
    <property type="project" value="TreeGrafter"/>
</dbReference>
<dbReference type="GO" id="GO:0000724">
    <property type="term" value="P:double-strand break repair via homologous recombination"/>
    <property type="evidence" value="ECO:0007669"/>
    <property type="project" value="TreeGrafter"/>
</dbReference>
<proteinExistence type="evidence at transcript level"/>
<keyword evidence="6" id="KW-0413">Isomerase</keyword>
<dbReference type="GO" id="GO:0005694">
    <property type="term" value="C:chromosome"/>
    <property type="evidence" value="ECO:0007669"/>
    <property type="project" value="TreeGrafter"/>
</dbReference>
<evidence type="ECO:0000256" key="11">
    <source>
        <dbReference type="ARBA" id="ARBA00044542"/>
    </source>
</evidence>
<dbReference type="Pfam" id="PF00271">
    <property type="entry name" value="Helicase_C"/>
    <property type="match status" value="1"/>
</dbReference>
<dbReference type="AlphaFoldDB" id="A0A7U3V4M7"/>
<keyword evidence="8" id="KW-0599">Photoprotein</keyword>
<evidence type="ECO:0000256" key="7">
    <source>
        <dbReference type="ARBA" id="ARBA00023242"/>
    </source>
</evidence>
<evidence type="ECO:0000256" key="9">
    <source>
        <dbReference type="ARBA" id="ARBA00034617"/>
    </source>
</evidence>
<keyword evidence="4" id="KW-0238">DNA-binding</keyword>
<evidence type="ECO:0000256" key="4">
    <source>
        <dbReference type="ARBA" id="ARBA00023125"/>
    </source>
</evidence>
<dbReference type="InterPro" id="IPR011584">
    <property type="entry name" value="GFP-related"/>
</dbReference>
<organism evidence="13">
    <name type="scientific">Acropora tenuis</name>
    <name type="common">Purple tipped acropora</name>
    <dbReference type="NCBI Taxonomy" id="70783"/>
    <lineage>
        <taxon>Eukaryota</taxon>
        <taxon>Metazoa</taxon>
        <taxon>Cnidaria</taxon>
        <taxon>Anthozoa</taxon>
        <taxon>Hexacorallia</taxon>
        <taxon>Scleractinia</taxon>
        <taxon>Astrocoeniina</taxon>
        <taxon>Acroporidae</taxon>
        <taxon>Acropora</taxon>
    </lineage>
</organism>
<accession>A0A7U3V4M7</accession>
<comment type="similarity">
    <text evidence="1">Belongs to the helicase family. RecQ subfamily.</text>
</comment>
<dbReference type="GO" id="GO:0008218">
    <property type="term" value="P:bioluminescence"/>
    <property type="evidence" value="ECO:0007669"/>
    <property type="project" value="UniProtKB-KW"/>
</dbReference>
<dbReference type="GO" id="GO:0005737">
    <property type="term" value="C:cytoplasm"/>
    <property type="evidence" value="ECO:0007669"/>
    <property type="project" value="TreeGrafter"/>
</dbReference>
<evidence type="ECO:0000313" key="13">
    <source>
        <dbReference type="EMBL" id="BBV24632.1"/>
    </source>
</evidence>
<keyword evidence="7" id="KW-0539">Nucleus</keyword>
<dbReference type="SUPFAM" id="SSF54511">
    <property type="entry name" value="GFP-like"/>
    <property type="match status" value="1"/>
</dbReference>
<dbReference type="Gene3D" id="3.40.50.300">
    <property type="entry name" value="P-loop containing nucleotide triphosphate hydrolases"/>
    <property type="match status" value="1"/>
</dbReference>
<dbReference type="InterPro" id="IPR027417">
    <property type="entry name" value="P-loop_NTPase"/>
</dbReference>
<evidence type="ECO:0000256" key="5">
    <source>
        <dbReference type="ARBA" id="ARBA00023223"/>
    </source>
</evidence>
<dbReference type="GO" id="GO:0043138">
    <property type="term" value="F:3'-5' DNA helicase activity"/>
    <property type="evidence" value="ECO:0007669"/>
    <property type="project" value="UniProtKB-EC"/>
</dbReference>
<sequence length="356" mass="40448">MFSEGGEQTVKLTVTKGGPLPFAWDILSPQYQYGSIPFTKYPEDIPDYVKQSFAEGYTWERIMNLEDGAVCTVSNDSSIQGNCFIYNVKFYGLNFPPNGPVMQKKTRGWEPNTERPFARDGMLIGNIKQCGVVYGTIKGMLEHHMYVDREWDNTCTHIATIAFGMGVDCKGVHRIVHFGPSKTVEAYVQETGRVGRDGVQSMAYILYHGIFLSHVEVQMKSFVKTSEFRRLASLKHFDSILQRPEKDHLCCGNCAAGCRCGMEDCGTYATYPSHQCEVTLLNPVREREIPPQKLVMVEQNLTKYHKSLVRQLVNTTAYDKNDDNIFDDELPDEQNEILQDEELFDMIVDILSLSQL</sequence>
<keyword evidence="5" id="KW-0455">Luminescence</keyword>
<evidence type="ECO:0000256" key="3">
    <source>
        <dbReference type="ARBA" id="ARBA00022991"/>
    </source>
</evidence>
<dbReference type="InterPro" id="IPR001650">
    <property type="entry name" value="Helicase_C-like"/>
</dbReference>
<evidence type="ECO:0000256" key="1">
    <source>
        <dbReference type="ARBA" id="ARBA00005446"/>
    </source>
</evidence>
<dbReference type="SUPFAM" id="SSF52540">
    <property type="entry name" value="P-loop containing nucleoside triphosphate hydrolases"/>
    <property type="match status" value="1"/>
</dbReference>